<dbReference type="Proteomes" id="UP000676246">
    <property type="component" value="Unassembled WGS sequence"/>
</dbReference>
<dbReference type="RefSeq" id="WP_210856709.1">
    <property type="nucleotide sequence ID" value="NZ_JAGQDD010000022.1"/>
</dbReference>
<dbReference type="AlphaFoldDB" id="A0A940YF27"/>
<keyword evidence="1" id="KW-0732">Signal</keyword>
<evidence type="ECO:0000256" key="1">
    <source>
        <dbReference type="SAM" id="SignalP"/>
    </source>
</evidence>
<comment type="caution">
    <text evidence="2">The sequence shown here is derived from an EMBL/GenBank/DDBJ whole genome shotgun (WGS) entry which is preliminary data.</text>
</comment>
<evidence type="ECO:0000313" key="3">
    <source>
        <dbReference type="Proteomes" id="UP000676246"/>
    </source>
</evidence>
<dbReference type="EMBL" id="JAGQDD010000022">
    <property type="protein sequence ID" value="MBQ0933008.1"/>
    <property type="molecule type" value="Genomic_DNA"/>
</dbReference>
<accession>A0A940YF27</accession>
<feature type="chain" id="PRO_5038130634" evidence="1">
    <location>
        <begin position="26"/>
        <end position="306"/>
    </location>
</feature>
<name>A0A940YF27_9BURK</name>
<gene>
    <name evidence="2" type="ORF">KAK03_21265</name>
</gene>
<sequence>MTDRRPVRAAALAAALLLATPLLRAQTADFQNQGNSLQYSSTPVNRLVVANVQSKVGVSLERLTLISGEGHEDKKITAGLLAGAATLLSMRAGGGIGGAGGIDFADREPIEDHLSKDDARRIGEEALAIVVEKLRAAGVAVDGPEKVAAAPFMAEAKGESEVSTDSAQDKGSLFRKAYYYGFYCTPVAGLKYRKPGMFEGMGDSDYYPKARAAAGAPGALDLTIAFYNDKKVFGLHEFQARVWGQVKGRDADVPMYAELLKNKDDFTVPSGGKDTLAYWQAMRPKFEALAGAFAARLAKAMPPAGS</sequence>
<evidence type="ECO:0000313" key="2">
    <source>
        <dbReference type="EMBL" id="MBQ0933008.1"/>
    </source>
</evidence>
<reference evidence="2 3" key="1">
    <citation type="submission" date="2021-04" db="EMBL/GenBank/DDBJ databases">
        <title>The genome sequence of Ideonella sp. 3Y2.</title>
        <authorList>
            <person name="Liu Y."/>
        </authorList>
    </citation>
    <scope>NUCLEOTIDE SEQUENCE [LARGE SCALE GENOMIC DNA]</scope>
    <source>
        <strain evidence="2 3">3Y2</strain>
    </source>
</reference>
<proteinExistence type="predicted"/>
<feature type="signal peptide" evidence="1">
    <location>
        <begin position="1"/>
        <end position="25"/>
    </location>
</feature>
<organism evidence="2 3">
    <name type="scientific">Ideonella alba</name>
    <dbReference type="NCBI Taxonomy" id="2824118"/>
    <lineage>
        <taxon>Bacteria</taxon>
        <taxon>Pseudomonadati</taxon>
        <taxon>Pseudomonadota</taxon>
        <taxon>Betaproteobacteria</taxon>
        <taxon>Burkholderiales</taxon>
        <taxon>Sphaerotilaceae</taxon>
        <taxon>Ideonella</taxon>
    </lineage>
</organism>
<protein>
    <submittedName>
        <fullName evidence="2">Uncharacterized protein</fullName>
    </submittedName>
</protein>
<keyword evidence="3" id="KW-1185">Reference proteome</keyword>